<dbReference type="EMBL" id="CP081303">
    <property type="protein sequence ID" value="QZE15247.1"/>
    <property type="molecule type" value="Genomic_DNA"/>
</dbReference>
<organism evidence="1 2">
    <name type="scientific">Halosquirtibacter laminarini</name>
    <dbReference type="NCBI Taxonomy" id="3374600"/>
    <lineage>
        <taxon>Bacteria</taxon>
        <taxon>Pseudomonadati</taxon>
        <taxon>Bacteroidota</taxon>
        <taxon>Bacteroidia</taxon>
        <taxon>Marinilabiliales</taxon>
        <taxon>Prolixibacteraceae</taxon>
        <taxon>Halosquirtibacter</taxon>
    </lineage>
</organism>
<evidence type="ECO:0000313" key="1">
    <source>
        <dbReference type="EMBL" id="QZE15247.1"/>
    </source>
</evidence>
<proteinExistence type="predicted"/>
<keyword evidence="2" id="KW-1185">Reference proteome</keyword>
<sequence length="415" mass="46439">MNFRFKNLAIVMAFTFLYSCQKEDNVIPLSNVDMAIELPTILENQKVLFKSGQLTLENVNTKKKTTKELTSLLVPQLSLEDGLYNVLLEGEVSYTATDANKKEVDRNSQVRGRLENVEVKGGKITVELPLFIYDKSAGFVISEIFFAGTRNKDGNQYDTDKFFEIYNNSDQVLYADGLCIAETSLTTDDALQSFTPDNRETATLISDLYRIPGDGKQHPVKPGETILISDVAINHKIENSNSFDLSKSNFEWYDAGTIDVDVPEVPNLEKMISSNANTTWAMNNKGNTSYILCRLDKSVTPATFAQNNAHSYSHQFVFGDFKMDMNEDTWKVDNVSIIDAVEISYASGYQWKVLAPSLDISWTHCGDGDGMRYGSSVRRKVDHVEGERVVLLDTNDSAFDFHPTAIPSPGSVEKK</sequence>
<accession>A0AC61NHV6</accession>
<dbReference type="Proteomes" id="UP000826212">
    <property type="component" value="Chromosome"/>
</dbReference>
<gene>
    <name evidence="1" type="ORF">K4L44_05280</name>
</gene>
<protein>
    <submittedName>
        <fullName evidence="1">DUF4876 domain-containing protein</fullName>
    </submittedName>
</protein>
<name>A0AC61NHV6_9BACT</name>
<reference evidence="1" key="1">
    <citation type="submission" date="2021-08" db="EMBL/GenBank/DDBJ databases">
        <title>Novel anaerobic bacterium isolated from sea squirt in East Sea, Republic of Korea.</title>
        <authorList>
            <person name="Nguyen T.H."/>
            <person name="Li Z."/>
            <person name="Lee Y.-J."/>
            <person name="Ko J."/>
            <person name="Kim S.-G."/>
        </authorList>
    </citation>
    <scope>NUCLEOTIDE SEQUENCE</scope>
    <source>
        <strain evidence="1">KCTC 25031</strain>
    </source>
</reference>
<evidence type="ECO:0000313" key="2">
    <source>
        <dbReference type="Proteomes" id="UP000826212"/>
    </source>
</evidence>